<reference evidence="3 4" key="1">
    <citation type="submission" date="2024-02" db="EMBL/GenBank/DDBJ databases">
        <title>De novo assembly and annotation of 12 fungi associated with fruit tree decline syndrome in Ontario, Canada.</title>
        <authorList>
            <person name="Sulman M."/>
            <person name="Ellouze W."/>
            <person name="Ilyukhin E."/>
        </authorList>
    </citation>
    <scope>NUCLEOTIDE SEQUENCE [LARGE SCALE GENOMIC DNA]</scope>
    <source>
        <strain evidence="3 4">M1-105</strain>
    </source>
</reference>
<dbReference type="Pfam" id="PF00326">
    <property type="entry name" value="Peptidase_S9"/>
    <property type="match status" value="1"/>
</dbReference>
<accession>A0ABR3T3X2</accession>
<evidence type="ECO:0000259" key="2">
    <source>
        <dbReference type="Pfam" id="PF00326"/>
    </source>
</evidence>
<organism evidence="3 4">
    <name type="scientific">Neofusicoccum ribis</name>
    <dbReference type="NCBI Taxonomy" id="45134"/>
    <lineage>
        <taxon>Eukaryota</taxon>
        <taxon>Fungi</taxon>
        <taxon>Dikarya</taxon>
        <taxon>Ascomycota</taxon>
        <taxon>Pezizomycotina</taxon>
        <taxon>Dothideomycetes</taxon>
        <taxon>Dothideomycetes incertae sedis</taxon>
        <taxon>Botryosphaeriales</taxon>
        <taxon>Botryosphaeriaceae</taxon>
        <taxon>Neofusicoccum</taxon>
    </lineage>
</organism>
<sequence length="833" mass="90958">MQAPWGADPLEYYGGFRNMEFNESATFKSSLPANAAASWSALSATNVESNATGANASLAVAFSNVDWEFLQTVYGWSALQFQAWARGEIIVTSDTTQTVVLYTDWLLEFWVDGKPYFGGDFYSYRKAPPVFHLEPGTHRLDLRLVRDVRSFGGITEGDPQITTDLALRPCKDPLEVTQERIKIPDIIDGRFSSEYASVAVRNTGLDTITVLGVRSGNGSGWDAGPTNSSLLEVAPGQTKPIPFNLYLKDPSISKLWLEVLYTYRGAEPRLIASGVQEVVKRSMYDSHKITFKHPGGIISYAMLRPPAQNATCGSQTSAPVLLQFHGAGLEADVDGVAQALDPLPDLCAWVLFPTGVTPWSADDWHAWGFQDVEAAVSAIPDWMRYNSWNATGVDTDRWLVSGHSNGGQGTWYAMTHRPDNIIAAVPVSGYLSIERYVPYEFWSPTIDPGRQSVLRSALNTYRHELLAENCESIPILQSHGGADTNVPTFHSRLMNFLLSQRGGNAGYYEIEGSEHYFDGIMTTDPLRDFYREHIPNGVAVTKTLKRFTIVVATPGDMGSKGGITVTQLETPGRYGRIEVSIDPRDEETCIYTVQTKNILSFRISPHECQSAKVIVQRQNMTSSAATFTITETTTVTWTDHMWEQNAGSQSMRRGKQLGAIDAILRSNGTFAVNAHGTSTADIVLQISRNLYTYFSADAVINGAAGTGNTITVAVGAQLPASQMDGFPIQVTDSGTLSVQTPLGEEYIFGEEEDVAAIFLRPGTTGAESLELVVWGSTAESAGLAARLVPTLTGVSQPDFVVLEKSSRWKGAEGAVAMGFFDERWSVASTSFFA</sequence>
<evidence type="ECO:0000313" key="4">
    <source>
        <dbReference type="Proteomes" id="UP001521116"/>
    </source>
</evidence>
<comment type="caution">
    <text evidence="3">The sequence shown here is derived from an EMBL/GenBank/DDBJ whole genome shotgun (WGS) entry which is preliminary data.</text>
</comment>
<dbReference type="SUPFAM" id="SSF53474">
    <property type="entry name" value="alpha/beta-Hydrolases"/>
    <property type="match status" value="1"/>
</dbReference>
<dbReference type="PANTHER" id="PTHR43037:SF4">
    <property type="entry name" value="PEPTIDASE S9 PROLYL OLIGOPEPTIDASE CATALYTIC DOMAIN-CONTAINING PROTEIN"/>
    <property type="match status" value="1"/>
</dbReference>
<proteinExistence type="predicted"/>
<dbReference type="PANTHER" id="PTHR43037">
    <property type="entry name" value="UNNAMED PRODUCT-RELATED"/>
    <property type="match status" value="1"/>
</dbReference>
<protein>
    <recommendedName>
        <fullName evidence="2">Peptidase S9 prolyl oligopeptidase catalytic domain-containing protein</fullName>
    </recommendedName>
</protein>
<dbReference type="Proteomes" id="UP001521116">
    <property type="component" value="Unassembled WGS sequence"/>
</dbReference>
<dbReference type="Gene3D" id="3.40.50.1820">
    <property type="entry name" value="alpha/beta hydrolase"/>
    <property type="match status" value="1"/>
</dbReference>
<feature type="domain" description="Peptidase S9 prolyl oligopeptidase catalytic" evidence="2">
    <location>
        <begin position="392"/>
        <end position="517"/>
    </location>
</feature>
<dbReference type="EMBL" id="JAJVDC020000018">
    <property type="protein sequence ID" value="KAL1634001.1"/>
    <property type="molecule type" value="Genomic_DNA"/>
</dbReference>
<keyword evidence="4" id="KW-1185">Reference proteome</keyword>
<evidence type="ECO:0000313" key="3">
    <source>
        <dbReference type="EMBL" id="KAL1634001.1"/>
    </source>
</evidence>
<evidence type="ECO:0000256" key="1">
    <source>
        <dbReference type="ARBA" id="ARBA00022729"/>
    </source>
</evidence>
<name>A0ABR3T3X2_9PEZI</name>
<dbReference type="InterPro" id="IPR001375">
    <property type="entry name" value="Peptidase_S9_cat"/>
</dbReference>
<keyword evidence="1" id="KW-0732">Signal</keyword>
<gene>
    <name evidence="3" type="ORF">SLS56_002592</name>
</gene>
<dbReference type="InterPro" id="IPR050955">
    <property type="entry name" value="Plant_Biomass_Hydrol_Est"/>
</dbReference>
<dbReference type="InterPro" id="IPR029058">
    <property type="entry name" value="AB_hydrolase_fold"/>
</dbReference>